<keyword evidence="7 13" id="KW-0862">Zinc</keyword>
<evidence type="ECO:0000256" key="3">
    <source>
        <dbReference type="ARBA" id="ARBA00022555"/>
    </source>
</evidence>
<dbReference type="Gene3D" id="3.30.930.10">
    <property type="entry name" value="Bira Bifunctional Protein, Domain 2"/>
    <property type="match status" value="1"/>
</dbReference>
<dbReference type="EMBL" id="RDQO01000001">
    <property type="protein sequence ID" value="RMX08241.1"/>
    <property type="molecule type" value="Genomic_DNA"/>
</dbReference>
<dbReference type="Pfam" id="PF03129">
    <property type="entry name" value="HGTP_anticodon"/>
    <property type="match status" value="1"/>
</dbReference>
<dbReference type="InterPro" id="IPR012675">
    <property type="entry name" value="Beta-grasp_dom_sf"/>
</dbReference>
<dbReference type="PANTHER" id="PTHR11451:SF44">
    <property type="entry name" value="THREONINE--TRNA LIGASE, CHLOROPLASTIC_MITOCHONDRIAL 2"/>
    <property type="match status" value="1"/>
</dbReference>
<keyword evidence="10 13" id="KW-0648">Protein biosynthesis</keyword>
<keyword evidence="2 13" id="KW-0963">Cytoplasm</keyword>
<keyword evidence="11 13" id="KW-0030">Aminoacyl-tRNA synthetase</keyword>
<dbReference type="Pfam" id="PF07973">
    <property type="entry name" value="tRNA_SAD"/>
    <property type="match status" value="1"/>
</dbReference>
<dbReference type="InterPro" id="IPR004154">
    <property type="entry name" value="Anticodon-bd"/>
</dbReference>
<dbReference type="InterPro" id="IPR047246">
    <property type="entry name" value="ThrRS_anticodon"/>
</dbReference>
<dbReference type="CDD" id="cd01667">
    <property type="entry name" value="TGS_ThrRS"/>
    <property type="match status" value="1"/>
</dbReference>
<evidence type="ECO:0000256" key="6">
    <source>
        <dbReference type="ARBA" id="ARBA00022741"/>
    </source>
</evidence>
<feature type="binding site" evidence="13">
    <location>
        <position position="522"/>
    </location>
    <ligand>
        <name>Zn(2+)</name>
        <dbReference type="ChEBI" id="CHEBI:29105"/>
        <note>catalytic</note>
    </ligand>
</feature>
<dbReference type="SMART" id="SM00863">
    <property type="entry name" value="tRNA_SAD"/>
    <property type="match status" value="1"/>
</dbReference>
<dbReference type="InterPro" id="IPR012947">
    <property type="entry name" value="tRNA_SAD"/>
</dbReference>
<dbReference type="SUPFAM" id="SSF55186">
    <property type="entry name" value="ThrRS/AlaRS common domain"/>
    <property type="match status" value="1"/>
</dbReference>
<evidence type="ECO:0000313" key="16">
    <source>
        <dbReference type="EMBL" id="RMX08241.1"/>
    </source>
</evidence>
<dbReference type="PRINTS" id="PR01047">
    <property type="entry name" value="TRNASYNTHTHR"/>
</dbReference>
<evidence type="ECO:0000256" key="8">
    <source>
        <dbReference type="ARBA" id="ARBA00022840"/>
    </source>
</evidence>
<keyword evidence="17" id="KW-1185">Reference proteome</keyword>
<dbReference type="AlphaFoldDB" id="A0A3M6QZ82"/>
<keyword evidence="4 13" id="KW-0436">Ligase</keyword>
<comment type="caution">
    <text evidence="16">The sequence shown here is derived from an EMBL/GenBank/DDBJ whole genome shotgun (WGS) entry which is preliminary data.</text>
</comment>
<dbReference type="Gene3D" id="3.30.54.20">
    <property type="match status" value="1"/>
</dbReference>
<keyword evidence="5 13" id="KW-0479">Metal-binding</keyword>
<dbReference type="Proteomes" id="UP000278006">
    <property type="component" value="Unassembled WGS sequence"/>
</dbReference>
<evidence type="ECO:0000256" key="12">
    <source>
        <dbReference type="ARBA" id="ARBA00049515"/>
    </source>
</evidence>
<reference evidence="16 17" key="1">
    <citation type="submission" date="2018-10" db="EMBL/GenBank/DDBJ databases">
        <title>Draft genome of Cortibacter populi DSM10536.</title>
        <authorList>
            <person name="Bernier A.-M."/>
            <person name="Bernard K."/>
        </authorList>
    </citation>
    <scope>NUCLEOTIDE SEQUENCE [LARGE SCALE GENOMIC DNA]</scope>
    <source>
        <strain evidence="16 17">DSM 105136</strain>
    </source>
</reference>
<gene>
    <name evidence="13 16" type="primary">thrS</name>
    <name evidence="16" type="ORF">D8I35_03785</name>
</gene>
<dbReference type="Pfam" id="PF02824">
    <property type="entry name" value="TGS"/>
    <property type="match status" value="1"/>
</dbReference>
<feature type="binding site" evidence="13">
    <location>
        <position position="396"/>
    </location>
    <ligand>
        <name>Zn(2+)</name>
        <dbReference type="ChEBI" id="CHEBI:29105"/>
        <note>catalytic</note>
    </ligand>
</feature>
<dbReference type="GO" id="GO:0004829">
    <property type="term" value="F:threonine-tRNA ligase activity"/>
    <property type="evidence" value="ECO:0007669"/>
    <property type="project" value="UniProtKB-UniRule"/>
</dbReference>
<dbReference type="FunFam" id="3.10.20.30:FF:000005">
    <property type="entry name" value="Threonine--tRNA ligase"/>
    <property type="match status" value="1"/>
</dbReference>
<comment type="catalytic activity">
    <reaction evidence="12 13">
        <text>tRNA(Thr) + L-threonine + ATP = L-threonyl-tRNA(Thr) + AMP + diphosphate + H(+)</text>
        <dbReference type="Rhea" id="RHEA:24624"/>
        <dbReference type="Rhea" id="RHEA-COMP:9670"/>
        <dbReference type="Rhea" id="RHEA-COMP:9704"/>
        <dbReference type="ChEBI" id="CHEBI:15378"/>
        <dbReference type="ChEBI" id="CHEBI:30616"/>
        <dbReference type="ChEBI" id="CHEBI:33019"/>
        <dbReference type="ChEBI" id="CHEBI:57926"/>
        <dbReference type="ChEBI" id="CHEBI:78442"/>
        <dbReference type="ChEBI" id="CHEBI:78534"/>
        <dbReference type="ChEBI" id="CHEBI:456215"/>
        <dbReference type="EC" id="6.1.1.3"/>
    </reaction>
</comment>
<feature type="domain" description="Aminoacyl-transfer RNA synthetases class-II family profile" evidence="14">
    <location>
        <begin position="253"/>
        <end position="545"/>
    </location>
</feature>
<accession>A0A3M6QZ82</accession>
<dbReference type="FunFam" id="3.30.930.10:FF:000002">
    <property type="entry name" value="Threonine--tRNA ligase"/>
    <property type="match status" value="1"/>
</dbReference>
<dbReference type="InterPro" id="IPR033728">
    <property type="entry name" value="ThrRS_core"/>
</dbReference>
<evidence type="ECO:0000256" key="2">
    <source>
        <dbReference type="ARBA" id="ARBA00022490"/>
    </source>
</evidence>
<dbReference type="PANTHER" id="PTHR11451">
    <property type="entry name" value="THREONINE-TRNA LIGASE"/>
    <property type="match status" value="1"/>
</dbReference>
<dbReference type="InterPro" id="IPR036621">
    <property type="entry name" value="Anticodon-bd_dom_sf"/>
</dbReference>
<evidence type="ECO:0000256" key="1">
    <source>
        <dbReference type="ARBA" id="ARBA00008226"/>
    </source>
</evidence>
<dbReference type="GO" id="GO:0006435">
    <property type="term" value="P:threonyl-tRNA aminoacylation"/>
    <property type="evidence" value="ECO:0007669"/>
    <property type="project" value="UniProtKB-UniRule"/>
</dbReference>
<dbReference type="SUPFAM" id="SSF55681">
    <property type="entry name" value="Class II aaRS and biotin synthetases"/>
    <property type="match status" value="1"/>
</dbReference>
<organism evidence="16 17">
    <name type="scientific">Corticibacter populi</name>
    <dbReference type="NCBI Taxonomy" id="1550736"/>
    <lineage>
        <taxon>Bacteria</taxon>
        <taxon>Pseudomonadati</taxon>
        <taxon>Pseudomonadota</taxon>
        <taxon>Betaproteobacteria</taxon>
        <taxon>Burkholderiales</taxon>
        <taxon>Comamonadaceae</taxon>
        <taxon>Corticibacter</taxon>
    </lineage>
</organism>
<comment type="subunit">
    <text evidence="13">Homodimer.</text>
</comment>
<sequence length="678" mass="76612">MSAMPESPDRNAITVTLPDGSHRQFAHPVSILDVAQAIGPGLAKNTVAGRLHDRLVDASDLIDHDATLHIITPKDEEGLEIIRHSCAHLVGHAVKQLYPAAKMVIGPVIDEGFYYDIAYERPFTPEDMAAIEQRMKELIAKDYDVVKRMTPRTEVIKLFQERGEDYKLRLIDDMPGETQMGLYFHEEYVDMCRGPHVPNTRFLKAFKLTKLAGAYWRGDARNEQLQRIYGTAWADKKQLDAYIQRMEEAEKRDHRKLGRELDLFHFQEDAPGAVFWHPRGWTVFQELIAYMRRRQQDAGYVEVNSPDVMDRSLWEISGHWQNYQQHMFTTETEDGRSLALKPMNCPGSVLLYRHGLKSYRDLPIRMGEFGKVHRYEPSGALHGLLRVRHFTQDDAHIYCTPQQMDAECRTVVALTLDIYRQFGFEDVRIKLSTRPDNRIGDDATWDLLEGALVQALHGMGLAYGINPGEGAFYGPKLEFVLRDAIGRDWQCGTLQVDMNLPERFGIEYVDEVGQRKRPVMLHRALFGSLERFTGILIEHHAGKLPAWLAPVQAMVLSITEAHAAYTEDLAQLLRGAGLRAEADVRNEKVGYKIREQTLQRTPFLLVAGAEEVATGTLALRTHDGKDLGTLGVAEAIAFLRAQTEVPDATARQAAQAERLLRLVAAPSRTTTPSEAVSA</sequence>
<dbReference type="Gene3D" id="3.10.20.30">
    <property type="match status" value="1"/>
</dbReference>
<name>A0A3M6QZ82_9BURK</name>
<dbReference type="Pfam" id="PF00587">
    <property type="entry name" value="tRNA-synt_2b"/>
    <property type="match status" value="1"/>
</dbReference>
<keyword evidence="3 13" id="KW-0820">tRNA-binding</keyword>
<evidence type="ECO:0000256" key="4">
    <source>
        <dbReference type="ARBA" id="ARBA00022598"/>
    </source>
</evidence>
<dbReference type="InterPro" id="IPR012676">
    <property type="entry name" value="TGS-like"/>
</dbReference>
<dbReference type="CDD" id="cd00771">
    <property type="entry name" value="ThrRS_core"/>
    <property type="match status" value="1"/>
</dbReference>
<dbReference type="Gene3D" id="3.40.50.800">
    <property type="entry name" value="Anticodon-binding domain"/>
    <property type="match status" value="1"/>
</dbReference>
<dbReference type="EC" id="6.1.1.3" evidence="13"/>
<evidence type="ECO:0000256" key="10">
    <source>
        <dbReference type="ARBA" id="ARBA00022917"/>
    </source>
</evidence>
<dbReference type="InterPro" id="IPR018163">
    <property type="entry name" value="Thr/Ala-tRNA-synth_IIc_edit"/>
</dbReference>
<comment type="similarity">
    <text evidence="1 13">Belongs to the class-II aminoacyl-tRNA synthetase family.</text>
</comment>
<dbReference type="InterPro" id="IPR045864">
    <property type="entry name" value="aa-tRNA-synth_II/BPL/LPL"/>
</dbReference>
<evidence type="ECO:0000256" key="9">
    <source>
        <dbReference type="ARBA" id="ARBA00022884"/>
    </source>
</evidence>
<dbReference type="SUPFAM" id="SSF81271">
    <property type="entry name" value="TGS-like"/>
    <property type="match status" value="1"/>
</dbReference>
<comment type="cofactor">
    <cofactor evidence="13">
        <name>Zn(2+)</name>
        <dbReference type="ChEBI" id="CHEBI:29105"/>
    </cofactor>
    <text evidence="13">Binds 1 zinc ion per subunit.</text>
</comment>
<keyword evidence="9 13" id="KW-0694">RNA-binding</keyword>
<dbReference type="Gene3D" id="3.30.980.10">
    <property type="entry name" value="Threonyl-trna Synthetase, Chain A, domain 2"/>
    <property type="match status" value="1"/>
</dbReference>
<protein>
    <recommendedName>
        <fullName evidence="13">Threonine--tRNA ligase</fullName>
        <ecNumber evidence="13">6.1.1.3</ecNumber>
    </recommendedName>
    <alternativeName>
        <fullName evidence="13">Threonyl-tRNA synthetase</fullName>
        <shortName evidence="13">ThrRS</shortName>
    </alternativeName>
</protein>
<evidence type="ECO:0000256" key="7">
    <source>
        <dbReference type="ARBA" id="ARBA00022833"/>
    </source>
</evidence>
<comment type="subcellular location">
    <subcellularLocation>
        <location evidence="13">Cytoplasm</location>
    </subcellularLocation>
</comment>
<evidence type="ECO:0000256" key="13">
    <source>
        <dbReference type="HAMAP-Rule" id="MF_00184"/>
    </source>
</evidence>
<evidence type="ECO:0000256" key="11">
    <source>
        <dbReference type="ARBA" id="ARBA00023146"/>
    </source>
</evidence>
<feature type="domain" description="TGS" evidence="15">
    <location>
        <begin position="9"/>
        <end position="72"/>
    </location>
</feature>
<dbReference type="GO" id="GO:0005524">
    <property type="term" value="F:ATP binding"/>
    <property type="evidence" value="ECO:0007669"/>
    <property type="project" value="UniProtKB-UniRule"/>
</dbReference>
<keyword evidence="8 13" id="KW-0067">ATP-binding</keyword>
<evidence type="ECO:0000259" key="15">
    <source>
        <dbReference type="PROSITE" id="PS51880"/>
    </source>
</evidence>
<comment type="caution">
    <text evidence="13">Lacks conserved residue(s) required for the propagation of feature annotation.</text>
</comment>
<dbReference type="GO" id="GO:0046872">
    <property type="term" value="F:metal ion binding"/>
    <property type="evidence" value="ECO:0007669"/>
    <property type="project" value="UniProtKB-KW"/>
</dbReference>
<evidence type="ECO:0000259" key="14">
    <source>
        <dbReference type="PROSITE" id="PS50862"/>
    </source>
</evidence>
<proteinExistence type="inferred from homology"/>
<dbReference type="HAMAP" id="MF_00184">
    <property type="entry name" value="Thr_tRNA_synth"/>
    <property type="match status" value="1"/>
</dbReference>
<keyword evidence="6 13" id="KW-0547">Nucleotide-binding</keyword>
<dbReference type="FunFam" id="3.30.980.10:FF:000005">
    <property type="entry name" value="Threonyl-tRNA synthetase, mitochondrial"/>
    <property type="match status" value="1"/>
</dbReference>
<dbReference type="CDD" id="cd00860">
    <property type="entry name" value="ThrRS_anticodon"/>
    <property type="match status" value="1"/>
</dbReference>
<dbReference type="SUPFAM" id="SSF52954">
    <property type="entry name" value="Class II aaRS ABD-related"/>
    <property type="match status" value="1"/>
</dbReference>
<dbReference type="InterPro" id="IPR002320">
    <property type="entry name" value="Thr-tRNA-ligase_IIa"/>
</dbReference>
<dbReference type="InterPro" id="IPR004095">
    <property type="entry name" value="TGS"/>
</dbReference>
<dbReference type="InterPro" id="IPR006195">
    <property type="entry name" value="aa-tRNA-synth_II"/>
</dbReference>
<dbReference type="PROSITE" id="PS51880">
    <property type="entry name" value="TGS"/>
    <property type="match status" value="1"/>
</dbReference>
<dbReference type="NCBIfam" id="TIGR00418">
    <property type="entry name" value="thrS"/>
    <property type="match status" value="1"/>
</dbReference>
<feature type="binding site" evidence="13">
    <location>
        <position position="345"/>
    </location>
    <ligand>
        <name>Zn(2+)</name>
        <dbReference type="ChEBI" id="CHEBI:29105"/>
        <note>catalytic</note>
    </ligand>
</feature>
<dbReference type="OrthoDB" id="9802304at2"/>
<evidence type="ECO:0000256" key="5">
    <source>
        <dbReference type="ARBA" id="ARBA00022723"/>
    </source>
</evidence>
<dbReference type="FunFam" id="3.40.50.800:FF:000001">
    <property type="entry name" value="Threonine--tRNA ligase"/>
    <property type="match status" value="1"/>
</dbReference>
<dbReference type="FunFam" id="3.30.54.20:FF:000002">
    <property type="entry name" value="Threonine--tRNA ligase"/>
    <property type="match status" value="1"/>
</dbReference>
<dbReference type="GO" id="GO:0000049">
    <property type="term" value="F:tRNA binding"/>
    <property type="evidence" value="ECO:0007669"/>
    <property type="project" value="UniProtKB-KW"/>
</dbReference>
<dbReference type="PROSITE" id="PS50862">
    <property type="entry name" value="AA_TRNA_LIGASE_II"/>
    <property type="match status" value="1"/>
</dbReference>
<dbReference type="GO" id="GO:0005829">
    <property type="term" value="C:cytosol"/>
    <property type="evidence" value="ECO:0007669"/>
    <property type="project" value="TreeGrafter"/>
</dbReference>
<dbReference type="InterPro" id="IPR002314">
    <property type="entry name" value="aa-tRNA-synt_IIb"/>
</dbReference>
<evidence type="ECO:0000313" key="17">
    <source>
        <dbReference type="Proteomes" id="UP000278006"/>
    </source>
</evidence>